<dbReference type="Proteomes" id="UP000183987">
    <property type="component" value="Unassembled WGS sequence"/>
</dbReference>
<feature type="transmembrane region" description="Helical" evidence="1">
    <location>
        <begin position="29"/>
        <end position="51"/>
    </location>
</feature>
<dbReference type="AlphaFoldDB" id="A0A1M4V057"/>
<evidence type="ECO:0000313" key="3">
    <source>
        <dbReference type="Proteomes" id="UP000183987"/>
    </source>
</evidence>
<sequence length="57" mass="5982">MILPLGGFALGALIGALRARMRGGKVLDMLQWGAAFGVILAIVGLFVLVFIQRTAVV</sequence>
<gene>
    <name evidence="2" type="ORF">SAMN05444339_101902</name>
</gene>
<dbReference type="STRING" id="366533.SAMN05444339_101902"/>
<reference evidence="3" key="1">
    <citation type="submission" date="2016-11" db="EMBL/GenBank/DDBJ databases">
        <authorList>
            <person name="Varghese N."/>
            <person name="Submissions S."/>
        </authorList>
    </citation>
    <scope>NUCLEOTIDE SEQUENCE [LARGE SCALE GENOMIC DNA]</scope>
    <source>
        <strain evidence="3">DSM 29326</strain>
    </source>
</reference>
<keyword evidence="3" id="KW-1185">Reference proteome</keyword>
<accession>A0A1M4V057</accession>
<keyword evidence="1" id="KW-1133">Transmembrane helix</keyword>
<dbReference type="EMBL" id="FQUE01000001">
    <property type="protein sequence ID" value="SHE62267.1"/>
    <property type="molecule type" value="Genomic_DNA"/>
</dbReference>
<protein>
    <submittedName>
        <fullName evidence="2">Uncharacterized protein</fullName>
    </submittedName>
</protein>
<name>A0A1M4V057_LOKAT</name>
<organism evidence="2 3">
    <name type="scientific">Loktanella atrilutea</name>
    <dbReference type="NCBI Taxonomy" id="366533"/>
    <lineage>
        <taxon>Bacteria</taxon>
        <taxon>Pseudomonadati</taxon>
        <taxon>Pseudomonadota</taxon>
        <taxon>Alphaproteobacteria</taxon>
        <taxon>Rhodobacterales</taxon>
        <taxon>Roseobacteraceae</taxon>
        <taxon>Loktanella</taxon>
    </lineage>
</organism>
<keyword evidence="1" id="KW-0472">Membrane</keyword>
<proteinExistence type="predicted"/>
<evidence type="ECO:0000313" key="2">
    <source>
        <dbReference type="EMBL" id="SHE62267.1"/>
    </source>
</evidence>
<keyword evidence="1" id="KW-0812">Transmembrane</keyword>
<dbReference type="RefSeq" id="WP_178352703.1">
    <property type="nucleotide sequence ID" value="NZ_FQUE01000001.1"/>
</dbReference>
<evidence type="ECO:0000256" key="1">
    <source>
        <dbReference type="SAM" id="Phobius"/>
    </source>
</evidence>